<accession>A0A5K1VQI2</accession>
<dbReference type="VEuPathDB" id="AmoebaDB:EHI7A_089790"/>
<organism evidence="2 3">
    <name type="scientific">Entamoeba histolytica</name>
    <dbReference type="NCBI Taxonomy" id="5759"/>
    <lineage>
        <taxon>Eukaryota</taxon>
        <taxon>Amoebozoa</taxon>
        <taxon>Evosea</taxon>
        <taxon>Archamoebae</taxon>
        <taxon>Mastigamoebida</taxon>
        <taxon>Entamoebidae</taxon>
        <taxon>Entamoeba</taxon>
    </lineage>
</organism>
<evidence type="ECO:0000256" key="1">
    <source>
        <dbReference type="SAM" id="MobiDB-lite"/>
    </source>
</evidence>
<dbReference type="VEuPathDB" id="AmoebaDB:KM1_163500"/>
<dbReference type="VEuPathDB" id="AmoebaDB:EHI8A_094750"/>
<dbReference type="VEuPathDB" id="AmoebaDB:EHI5A_134840"/>
<dbReference type="EMBL" id="BDEQ01000001">
    <property type="protein sequence ID" value="GAT94230.1"/>
    <property type="molecule type" value="Genomic_DNA"/>
</dbReference>
<evidence type="ECO:0000313" key="3">
    <source>
        <dbReference type="Proteomes" id="UP000078387"/>
    </source>
</evidence>
<dbReference type="AlphaFoldDB" id="A0A5K1VQI2"/>
<dbReference type="Proteomes" id="UP000078387">
    <property type="component" value="Unassembled WGS sequence"/>
</dbReference>
<evidence type="ECO:0000313" key="2">
    <source>
        <dbReference type="EMBL" id="GAT94230.1"/>
    </source>
</evidence>
<dbReference type="VEuPathDB" id="AmoebaDB:EHI_137820"/>
<gene>
    <name evidence="2" type="ORF">CL6EHI_137820</name>
</gene>
<dbReference type="OMA" id="NTQQVAH"/>
<reference evidence="2 3" key="1">
    <citation type="submission" date="2016-05" db="EMBL/GenBank/DDBJ databases">
        <title>First whole genome sequencing of Entamoeba histolytica HM1:IMSS-clone-6.</title>
        <authorList>
            <person name="Mukherjee Avik.K."/>
            <person name="Izumyama S."/>
            <person name="Nakada-Tsukui K."/>
            <person name="Nozaki T."/>
        </authorList>
    </citation>
    <scope>NUCLEOTIDE SEQUENCE [LARGE SCALE GENOMIC DNA]</scope>
    <source>
        <strain evidence="2 3">HM1:IMSS clone 6</strain>
    </source>
</reference>
<sequence length="305" mass="35109">MTSFMSEIPTTSTTGAEPQEIKMDSSVHIQEISADSVQMKPEQIDLHSAGVIQTKEQIELNVETQQVAHVLELNQPLAQEQNECGQRIEEGQMIGHNQVQQETDLPPEIPQPMMSELPYDGEVNELYPMHLMNDQNLSMTQTLLPDCPVIEEQPSPLMQTINASESKQNKCIHKEIVKDKDGTLFYCYTYLVKNKGGDEHPQKIYIKKQSGKTREPKVHRQKLVNGRLVIEDKERKYTKQHSMLIDFIDTHMNQIKSYNKFIVSRVLQDFKRENPDVKISYGLVKKVLEQQALLPANKKTYYKLD</sequence>
<name>A0A5K1VQI2_ENTHI</name>
<feature type="compositionally biased region" description="Polar residues" evidence="1">
    <location>
        <begin position="1"/>
        <end position="16"/>
    </location>
</feature>
<proteinExistence type="predicted"/>
<comment type="caution">
    <text evidence="2">The sequence shown here is derived from an EMBL/GenBank/DDBJ whole genome shotgun (WGS) entry which is preliminary data.</text>
</comment>
<protein>
    <submittedName>
        <fullName evidence="2">Uncharacterized protein</fullName>
    </submittedName>
</protein>
<feature type="region of interest" description="Disordered" evidence="1">
    <location>
        <begin position="1"/>
        <end position="20"/>
    </location>
</feature>